<dbReference type="RefSeq" id="WP_276204286.1">
    <property type="nucleotide sequence ID" value="NZ_CAWMQN010000094.1"/>
</dbReference>
<accession>A0A1B8YC89</accession>
<comment type="caution">
    <text evidence="1">The sequence shown here is derived from an EMBL/GenBank/DDBJ whole genome shotgun (WGS) entry which is preliminary data.</text>
</comment>
<sequence length="43" mass="5069">MKRYLTHAENQPEESISVIYQNITWSHHIAATSAYSIRDDEVY</sequence>
<evidence type="ECO:0000313" key="2">
    <source>
        <dbReference type="Proteomes" id="UP000092665"/>
    </source>
</evidence>
<dbReference type="Proteomes" id="UP000092665">
    <property type="component" value="Unassembled WGS sequence"/>
</dbReference>
<dbReference type="EMBL" id="LOIC01000094">
    <property type="protein sequence ID" value="OCA52677.1"/>
    <property type="molecule type" value="Genomic_DNA"/>
</dbReference>
<organism evidence="1 2">
    <name type="scientific">Photorhabdus namnaonensis</name>
    <dbReference type="NCBI Taxonomy" id="1851568"/>
    <lineage>
        <taxon>Bacteria</taxon>
        <taxon>Pseudomonadati</taxon>
        <taxon>Pseudomonadota</taxon>
        <taxon>Gammaproteobacteria</taxon>
        <taxon>Enterobacterales</taxon>
        <taxon>Morganellaceae</taxon>
        <taxon>Photorhabdus</taxon>
    </lineage>
</organism>
<dbReference type="AlphaFoldDB" id="A0A1B8YC89"/>
<keyword evidence="2" id="KW-1185">Reference proteome</keyword>
<evidence type="ECO:0000313" key="1">
    <source>
        <dbReference type="EMBL" id="OCA52677.1"/>
    </source>
</evidence>
<proteinExistence type="predicted"/>
<gene>
    <name evidence="1" type="ORF">Phpb_04269</name>
</gene>
<protein>
    <submittedName>
        <fullName evidence="1">Uncharacterized protein</fullName>
    </submittedName>
</protein>
<name>A0A1B8YC89_9GAMM</name>
<reference evidence="2" key="1">
    <citation type="submission" date="2015-11" db="EMBL/GenBank/DDBJ databases">
        <authorList>
            <person name="Tobias N.J."/>
            <person name="Mishra B."/>
            <person name="Gupta D.K."/>
            <person name="Thines M."/>
            <person name="Stinear T.P."/>
            <person name="Bode H.B."/>
        </authorList>
    </citation>
    <scope>NUCLEOTIDE SEQUENCE [LARGE SCALE GENOMIC DNA]</scope>
    <source>
        <strain evidence="2">PB45.5</strain>
    </source>
</reference>